<reference evidence="2 3" key="1">
    <citation type="journal article" date="2013" name="Genome Announc.">
        <title>Draft genome sequences for three mercury-methylating, sulfate-reducing bacteria.</title>
        <authorList>
            <person name="Brown S.D."/>
            <person name="Hurt R.A.Jr."/>
            <person name="Gilmour C.C."/>
            <person name="Elias D.A."/>
        </authorList>
    </citation>
    <scope>NUCLEOTIDE SEQUENCE [LARGE SCALE GENOMIC DNA]</scope>
    <source>
        <strain evidence="2 3">DSM 16529</strain>
    </source>
</reference>
<proteinExistence type="inferred from homology"/>
<dbReference type="HAMAP" id="MF_01411">
    <property type="entry name" value="LPS_assembly_LptD"/>
    <property type="match status" value="1"/>
</dbReference>
<gene>
    <name evidence="2" type="ORF">dsat_2704</name>
</gene>
<dbReference type="InterPro" id="IPR050218">
    <property type="entry name" value="LptD"/>
</dbReference>
<dbReference type="GO" id="GO:1990351">
    <property type="term" value="C:transporter complex"/>
    <property type="evidence" value="ECO:0007669"/>
    <property type="project" value="TreeGrafter"/>
</dbReference>
<dbReference type="InterPro" id="IPR007543">
    <property type="entry name" value="LptD_C"/>
</dbReference>
<name>S7TBX0_9BACT</name>
<evidence type="ECO:0000313" key="2">
    <source>
        <dbReference type="EMBL" id="EPR34662.1"/>
    </source>
</evidence>
<evidence type="ECO:0000313" key="3">
    <source>
        <dbReference type="Proteomes" id="UP000014975"/>
    </source>
</evidence>
<dbReference type="InterPro" id="IPR020889">
    <property type="entry name" value="LipoPS_assembly_LptD"/>
</dbReference>
<accession>S7TBX0</accession>
<dbReference type="PATRIC" id="fig|1121439.3.peg.1108"/>
<dbReference type="GO" id="GO:0009279">
    <property type="term" value="C:cell outer membrane"/>
    <property type="evidence" value="ECO:0007669"/>
    <property type="project" value="InterPro"/>
</dbReference>
<dbReference type="EMBL" id="ATHI01000007">
    <property type="protein sequence ID" value="EPR34662.1"/>
    <property type="molecule type" value="Genomic_DNA"/>
</dbReference>
<evidence type="ECO:0000259" key="1">
    <source>
        <dbReference type="Pfam" id="PF04453"/>
    </source>
</evidence>
<organism evidence="2 3">
    <name type="scientific">Alkalidesulfovibrio alkalitolerans DSM 16529</name>
    <dbReference type="NCBI Taxonomy" id="1121439"/>
    <lineage>
        <taxon>Bacteria</taxon>
        <taxon>Pseudomonadati</taxon>
        <taxon>Thermodesulfobacteriota</taxon>
        <taxon>Desulfovibrionia</taxon>
        <taxon>Desulfovibrionales</taxon>
        <taxon>Desulfovibrionaceae</taxon>
        <taxon>Alkalidesulfovibrio</taxon>
    </lineage>
</organism>
<dbReference type="GO" id="GO:0015920">
    <property type="term" value="P:lipopolysaccharide transport"/>
    <property type="evidence" value="ECO:0007669"/>
    <property type="project" value="InterPro"/>
</dbReference>
<dbReference type="GO" id="GO:0043165">
    <property type="term" value="P:Gram-negative-bacterium-type cell outer membrane assembly"/>
    <property type="evidence" value="ECO:0007669"/>
    <property type="project" value="InterPro"/>
</dbReference>
<dbReference type="AlphaFoldDB" id="S7TBX0"/>
<feature type="domain" description="LptD C-terminal" evidence="1">
    <location>
        <begin position="308"/>
        <end position="724"/>
    </location>
</feature>
<dbReference type="STRING" id="1121439.dsat_2704"/>
<dbReference type="Gene3D" id="2.60.450.10">
    <property type="entry name" value="Lipopolysaccharide (LPS) transport protein A like domain"/>
    <property type="match status" value="1"/>
</dbReference>
<dbReference type="OrthoDB" id="9760225at2"/>
<sequence length="794" mass="90344">MQNGIFITNARQMMRIAQPRAALFLVALLLLSVFLPYPPAHAVDLANQQWNLTADRVSTNHAAGISQAWGNAVLRSGENFLSADFIEYHRDTGWIYLKGNVHTFWNDYDIYADQAEFDLVNKTGTIKNGTIFIEQSAVVVEGKEIHRTPMESYTFGEATLTACEGPTPDWSIQVSSGEIRLGDYADVHDPKIRIRDVPVLYAPFMRVPLQAKRQSGLLAPAWGSSSRLGGFVSQSFFWAIDKERDMTATATYFGKRGVMGGLEYRHATDAETLGLWRLDYINDRVVVKTAAEQESQFRSQNLARTNANRYWLRSKYNGWVFDPSIKAKLDIDYASDSTFLRTYDILHSSYSRSYNDFVNQFGRDIETIDSLTRTSTGLLSRAWDAEYAVNLKAQYTEDLRYKGGNTPGSRDPTVQLLPELSAYAYKQQFFGSPFEIEADSSLSYFDRRYGVSGGRFDAHPRLSLPLSSPYGSVIPSVGWRQTFYSVTNFQANPEGRSNERTQERGMYDVRVTAFSEVFGVYDLGMGEIYRNPAAEYAGSSTWTALKHSIQPRLDYIRVQNKDQTARPDFDQFDRIQPNNELRYSFINVLNRKRGQIVAGLTEDGEPDPYLAFDYRDFIRHRLEQGYDFEEAKRGTHLDIYPRRPFSDVLSQLELSPLSWLSLTNKVFISPYGEGITQIQNSIGVSDPEYGSMRVGLTQYSKIDEYKRQNRDAINMLTLNGRLHLPYSLTLDASYQRDLRQDTTVNAALGLTWHAQCYDVSAVYKQDQYDRSVSLWVSILGFNTPSIGFTERVSP</sequence>
<comment type="caution">
    <text evidence="2">The sequence shown here is derived from an EMBL/GenBank/DDBJ whole genome shotgun (WGS) entry which is preliminary data.</text>
</comment>
<dbReference type="eggNOG" id="COG1452">
    <property type="taxonomic scope" value="Bacteria"/>
</dbReference>
<dbReference type="PANTHER" id="PTHR30189">
    <property type="entry name" value="LPS-ASSEMBLY PROTEIN"/>
    <property type="match status" value="1"/>
</dbReference>
<dbReference type="Proteomes" id="UP000014975">
    <property type="component" value="Unassembled WGS sequence"/>
</dbReference>
<protein>
    <submittedName>
        <fullName evidence="2">Organic solvent tolerance protein</fullName>
    </submittedName>
</protein>
<dbReference type="PANTHER" id="PTHR30189:SF1">
    <property type="entry name" value="LPS-ASSEMBLY PROTEIN LPTD"/>
    <property type="match status" value="1"/>
</dbReference>
<keyword evidence="3" id="KW-1185">Reference proteome</keyword>
<dbReference type="Pfam" id="PF04453">
    <property type="entry name" value="LptD"/>
    <property type="match status" value="1"/>
</dbReference>